<keyword evidence="3" id="KW-1185">Reference proteome</keyword>
<dbReference type="SMART" id="SM00943">
    <property type="entry name" value="Prim-Pol"/>
    <property type="match status" value="1"/>
</dbReference>
<name>A0A9X4AZH2_9BACT</name>
<accession>A0A9X4AZH2</accession>
<reference evidence="2 3" key="1">
    <citation type="submission" date="2021-04" db="EMBL/GenBank/DDBJ databases">
        <title>Genome analysis of Polyangium sp.</title>
        <authorList>
            <person name="Li Y."/>
            <person name="Wang J."/>
        </authorList>
    </citation>
    <scope>NUCLEOTIDE SEQUENCE [LARGE SCALE GENOMIC DNA]</scope>
    <source>
        <strain evidence="2 3">SDU14</strain>
    </source>
</reference>
<dbReference type="RefSeq" id="WP_272427819.1">
    <property type="nucleotide sequence ID" value="NZ_JAGTJJ010000070.1"/>
</dbReference>
<dbReference type="Pfam" id="PF09250">
    <property type="entry name" value="Prim-Pol"/>
    <property type="match status" value="1"/>
</dbReference>
<feature type="domain" description="DNA primase/polymerase bifunctional N-terminal" evidence="1">
    <location>
        <begin position="8"/>
        <end position="186"/>
    </location>
</feature>
<protein>
    <submittedName>
        <fullName evidence="2">Bifunctional DNA primase/polymerase</fullName>
    </submittedName>
</protein>
<evidence type="ECO:0000313" key="2">
    <source>
        <dbReference type="EMBL" id="MDC3988310.1"/>
    </source>
</evidence>
<proteinExistence type="predicted"/>
<dbReference type="InterPro" id="IPR015330">
    <property type="entry name" value="DNA_primase/pol_bifunc_N"/>
</dbReference>
<dbReference type="InterPro" id="IPR027417">
    <property type="entry name" value="P-loop_NTPase"/>
</dbReference>
<dbReference type="EMBL" id="JAGTJJ010000070">
    <property type="protein sequence ID" value="MDC3988310.1"/>
    <property type="molecule type" value="Genomic_DNA"/>
</dbReference>
<evidence type="ECO:0000259" key="1">
    <source>
        <dbReference type="SMART" id="SM00943"/>
    </source>
</evidence>
<dbReference type="AlphaFoldDB" id="A0A9X4AZH2"/>
<dbReference type="Pfam" id="PF13481">
    <property type="entry name" value="AAA_25"/>
    <property type="match status" value="1"/>
</dbReference>
<comment type="caution">
    <text evidence="2">The sequence shown here is derived from an EMBL/GenBank/DDBJ whole genome shotgun (WGS) entry which is preliminary data.</text>
</comment>
<dbReference type="Proteomes" id="UP001151081">
    <property type="component" value="Unassembled WGS sequence"/>
</dbReference>
<evidence type="ECO:0000313" key="3">
    <source>
        <dbReference type="Proteomes" id="UP001151081"/>
    </source>
</evidence>
<gene>
    <name evidence="2" type="ORF">KEG57_48020</name>
</gene>
<organism evidence="2 3">
    <name type="scientific">Polyangium jinanense</name>
    <dbReference type="NCBI Taxonomy" id="2829994"/>
    <lineage>
        <taxon>Bacteria</taxon>
        <taxon>Pseudomonadati</taxon>
        <taxon>Myxococcota</taxon>
        <taxon>Polyangia</taxon>
        <taxon>Polyangiales</taxon>
        <taxon>Polyangiaceae</taxon>
        <taxon>Polyangium</taxon>
    </lineage>
</organism>
<sequence length="586" mass="63966">MGPQLDAALDCARRGWPVFPLHGVRVDGEETSCTCDDGPKCKHKGRHPRHDDYLKRATSDETAILGYWTTWPDAPIGLPTGAASRIVALEINIGQGGDQAFLAAVEEHGSFPDVPRIDTTDGILFLFSAPQEPIPKRAKVDHGLYVRGDGSFVVLPPYRSADGAPCEWPTSADPDALAPAPLPPWMLHKAMGRAPTPPEPMTAQRAEPARAEVASAPEGPRIQWLDTPDIFAPLPPIKWICEKMQWAPGRPPLLAAYGASGKTMIMQDALVSLAAGRPLWDAVDFTVPGPLRVGHLDYDQGAWATRRRYQRLCAGKGIDPRDIAYRLRVSSLARIPLTHAKAVDIFCRALDGLDFVLIDALRGLIAGVDENDSRVRDEIDKLTLISEKTGAAIVLIHHQGKPRDNDNGDARLGLRGSSGIFDACGSVFTLQSKPDEPARRLVHVKPAAESTGGLIEPFYLQFEDVAIGNDPKGGVRVVYRSAEQDQKQKQKHDPKLERLMRKVLAFVKDHDGCSARTLVAGVEGSSEKVYGARDELRRREYLRVDRPNEKNKPVCHYITPAGLAWLAGEAPPATPGPADAPEREPM</sequence>
<dbReference type="SUPFAM" id="SSF52540">
    <property type="entry name" value="P-loop containing nucleoside triphosphate hydrolases"/>
    <property type="match status" value="1"/>
</dbReference>
<dbReference type="SUPFAM" id="SSF56747">
    <property type="entry name" value="Prim-pol domain"/>
    <property type="match status" value="1"/>
</dbReference>
<dbReference type="Gene3D" id="3.40.50.300">
    <property type="entry name" value="P-loop containing nucleotide triphosphate hydrolases"/>
    <property type="match status" value="1"/>
</dbReference>